<feature type="transmembrane region" description="Helical" evidence="1">
    <location>
        <begin position="27"/>
        <end position="48"/>
    </location>
</feature>
<evidence type="ECO:0000313" key="3">
    <source>
        <dbReference type="EMBL" id="URW76721.1"/>
    </source>
</evidence>
<organism evidence="3 4">
    <name type="scientific">Sphingomonas donggukensis</name>
    <dbReference type="NCBI Taxonomy" id="2949093"/>
    <lineage>
        <taxon>Bacteria</taxon>
        <taxon>Pseudomonadati</taxon>
        <taxon>Pseudomonadota</taxon>
        <taxon>Alphaproteobacteria</taxon>
        <taxon>Sphingomonadales</taxon>
        <taxon>Sphingomonadaceae</taxon>
        <taxon>Sphingomonas</taxon>
    </lineage>
</organism>
<accession>A0ABY4TWF2</accession>
<keyword evidence="1" id="KW-0472">Membrane</keyword>
<keyword evidence="1" id="KW-0812">Transmembrane</keyword>
<dbReference type="PANTHER" id="PTHR30590">
    <property type="entry name" value="INNER MEMBRANE PROTEIN"/>
    <property type="match status" value="1"/>
</dbReference>
<name>A0ABY4TWF2_9SPHN</name>
<dbReference type="PANTHER" id="PTHR30590:SF2">
    <property type="entry name" value="INNER MEMBRANE PROTEIN"/>
    <property type="match status" value="1"/>
</dbReference>
<feature type="transmembrane region" description="Helical" evidence="1">
    <location>
        <begin position="114"/>
        <end position="147"/>
    </location>
</feature>
<proteinExistence type="predicted"/>
<keyword evidence="4" id="KW-1185">Reference proteome</keyword>
<dbReference type="Pfam" id="PF04235">
    <property type="entry name" value="DUF418"/>
    <property type="match status" value="1"/>
</dbReference>
<dbReference type="InterPro" id="IPR052529">
    <property type="entry name" value="Bact_Transport_Assoc"/>
</dbReference>
<dbReference type="EMBL" id="CP098401">
    <property type="protein sequence ID" value="URW76721.1"/>
    <property type="molecule type" value="Genomic_DNA"/>
</dbReference>
<dbReference type="InterPro" id="IPR007349">
    <property type="entry name" value="DUF418"/>
</dbReference>
<gene>
    <name evidence="3" type="ORF">M9980_05825</name>
</gene>
<feature type="transmembrane region" description="Helical" evidence="1">
    <location>
        <begin position="154"/>
        <end position="175"/>
    </location>
</feature>
<evidence type="ECO:0000256" key="1">
    <source>
        <dbReference type="SAM" id="Phobius"/>
    </source>
</evidence>
<feature type="transmembrane region" description="Helical" evidence="1">
    <location>
        <begin position="394"/>
        <end position="417"/>
    </location>
</feature>
<dbReference type="RefSeq" id="WP_250754370.1">
    <property type="nucleotide sequence ID" value="NZ_CP098401.1"/>
</dbReference>
<dbReference type="Proteomes" id="UP001055580">
    <property type="component" value="Chromosome"/>
</dbReference>
<reference evidence="3" key="1">
    <citation type="submission" date="2022-05" db="EMBL/GenBank/DDBJ databases">
        <title>Sphingomonas sp. strain RMG20 Genome sequencing and assembly.</title>
        <authorList>
            <person name="Kim I."/>
        </authorList>
    </citation>
    <scope>NUCLEOTIDE SEQUENCE</scope>
    <source>
        <strain evidence="3">RMG20</strain>
    </source>
</reference>
<feature type="transmembrane region" description="Helical" evidence="1">
    <location>
        <begin position="330"/>
        <end position="350"/>
    </location>
</feature>
<keyword evidence="1" id="KW-1133">Transmembrane helix</keyword>
<sequence length="456" mass="49824">MTDTVMTTATEPDGAPRVAGLDILRGLAILGILFMNINDMGGSIWAFWAQDIRHMGWSQADQVAWWLREVFADGTARCLLEMLFGVGMVILTDRAAQAASSKWAVLRSYYWRNIVLFVFGLAHVFILLWPGDILHTYGLAALVAVWFRRLGPKWLLGIGLSLAVLQLGGGAYGYLTVPGKRAEVSRLEAAQKSGVKLSAEDAKTLKTGLDARAKREEAQAKDAARIPAEDRARSAATGTFDSWARSAWDFFLHLEKQGLEIAFVLEAATTMLIGAALYKWGIIQGARSRAFYVRMTLIAYAFGLGSRAIGAFQTMRFDDAPNIMWSLHEVARVATTLGHVGLVYVLLATVTGAKLLKPFEAAGRTALTIYIAQTMICLWILYPPFALGLYGTQGWMALMLTAAAVNIALLIAANWYVDRYRIAPVEWAWRSIIAGRALPFRKGRGSSAGGGVPVTA</sequence>
<feature type="transmembrane region" description="Helical" evidence="1">
    <location>
        <begin position="362"/>
        <end position="382"/>
    </location>
</feature>
<evidence type="ECO:0000259" key="2">
    <source>
        <dbReference type="Pfam" id="PF04235"/>
    </source>
</evidence>
<feature type="transmembrane region" description="Helical" evidence="1">
    <location>
        <begin position="290"/>
        <end position="310"/>
    </location>
</feature>
<feature type="transmembrane region" description="Helical" evidence="1">
    <location>
        <begin position="261"/>
        <end position="278"/>
    </location>
</feature>
<feature type="domain" description="DUF418" evidence="2">
    <location>
        <begin position="277"/>
        <end position="434"/>
    </location>
</feature>
<evidence type="ECO:0000313" key="4">
    <source>
        <dbReference type="Proteomes" id="UP001055580"/>
    </source>
</evidence>
<protein>
    <submittedName>
        <fullName evidence="3">DUF418 domain-containing protein</fullName>
    </submittedName>
</protein>